<proteinExistence type="predicted"/>
<dbReference type="PROSITE" id="PS51257">
    <property type="entry name" value="PROKAR_LIPOPROTEIN"/>
    <property type="match status" value="1"/>
</dbReference>
<keyword evidence="5" id="KW-0449">Lipoprotein</keyword>
<gene>
    <name evidence="8" type="ORF">BIY26_08690</name>
</gene>
<dbReference type="EMBL" id="MJLX01000018">
    <property type="protein sequence ID" value="RLM25849.1"/>
    <property type="molecule type" value="Genomic_DNA"/>
</dbReference>
<evidence type="ECO:0000256" key="2">
    <source>
        <dbReference type="ARBA" id="ARBA00022729"/>
    </source>
</evidence>
<dbReference type="PANTHER" id="PTHR37011:SF1">
    <property type="entry name" value="POT FAMILY PEPTIDE TRANSPORT PROTEIN"/>
    <property type="match status" value="1"/>
</dbReference>
<accession>A0AAE8ES98</accession>
<evidence type="ECO:0000256" key="3">
    <source>
        <dbReference type="ARBA" id="ARBA00023136"/>
    </source>
</evidence>
<evidence type="ECO:0000256" key="1">
    <source>
        <dbReference type="ARBA" id="ARBA00022475"/>
    </source>
</evidence>
<dbReference type="NCBIfam" id="NF033216">
    <property type="entry name" value="lipo_YgdI_YgdR"/>
    <property type="match status" value="1"/>
</dbReference>
<evidence type="ECO:0000256" key="4">
    <source>
        <dbReference type="ARBA" id="ARBA00023139"/>
    </source>
</evidence>
<organism evidence="8 9">
    <name type="scientific">Brenneria goodwinii</name>
    <dbReference type="NCBI Taxonomy" id="1109412"/>
    <lineage>
        <taxon>Bacteria</taxon>
        <taxon>Pseudomonadati</taxon>
        <taxon>Pseudomonadota</taxon>
        <taxon>Gammaproteobacteria</taxon>
        <taxon>Enterobacterales</taxon>
        <taxon>Pectobacteriaceae</taxon>
        <taxon>Brenneria</taxon>
    </lineage>
</organism>
<keyword evidence="2 6" id="KW-0732">Signal</keyword>
<feature type="domain" description="Lipoprotein YgdI/YgdR-like SH3-like" evidence="7">
    <location>
        <begin position="23"/>
        <end position="71"/>
    </location>
</feature>
<dbReference type="KEGG" id="bgj:AWC36_13645"/>
<keyword evidence="3" id="KW-0472">Membrane</keyword>
<dbReference type="AlphaFoldDB" id="A0AAE8ES98"/>
<evidence type="ECO:0000313" key="9">
    <source>
        <dbReference type="Proteomes" id="UP000285972"/>
    </source>
</evidence>
<dbReference type="Pfam" id="PF06004">
    <property type="entry name" value="DUF903"/>
    <property type="match status" value="1"/>
</dbReference>
<dbReference type="Gene3D" id="2.30.30.100">
    <property type="match status" value="1"/>
</dbReference>
<dbReference type="InterPro" id="IPR010920">
    <property type="entry name" value="LSM_dom_sf"/>
</dbReference>
<feature type="signal peptide" evidence="6">
    <location>
        <begin position="1"/>
        <end position="27"/>
    </location>
</feature>
<keyword evidence="4" id="KW-0564">Palmitate</keyword>
<evidence type="ECO:0000256" key="5">
    <source>
        <dbReference type="ARBA" id="ARBA00023288"/>
    </source>
</evidence>
<dbReference type="Proteomes" id="UP000285972">
    <property type="component" value="Unassembled WGS sequence"/>
</dbReference>
<evidence type="ECO:0000256" key="6">
    <source>
        <dbReference type="SAM" id="SignalP"/>
    </source>
</evidence>
<name>A0AAE8ES98_9GAMM</name>
<protein>
    <submittedName>
        <fullName evidence="8">DUF903 domain-containing protein</fullName>
    </submittedName>
</protein>
<evidence type="ECO:0000313" key="8">
    <source>
        <dbReference type="EMBL" id="RLM25849.1"/>
    </source>
</evidence>
<dbReference type="InterPro" id="IPR010305">
    <property type="entry name" value="YgdI/YgdR-like"/>
</dbReference>
<dbReference type="RefSeq" id="WP_048635939.1">
    <property type="nucleotide sequence ID" value="NZ_JAESVR010000003.1"/>
</dbReference>
<sequence>MKIRMKIAVTLALLFTLCSCSSNYVIATKEGQMLLTHSKPVLDKNTGLLSYIDEEGNEKQINGDRVSQIIER</sequence>
<dbReference type="InterPro" id="IPR047807">
    <property type="entry name" value="YgdI/YgdR-like_SH3-like"/>
</dbReference>
<keyword evidence="1" id="KW-1003">Cell membrane</keyword>
<reference evidence="8 9" key="1">
    <citation type="submission" date="2016-09" db="EMBL/GenBank/DDBJ databases">
        <authorList>
            <person name="Doonan J."/>
            <person name="Pachebat J.A."/>
            <person name="Golyshin P.N."/>
            <person name="Denman S."/>
            <person name="Mcdonald J.E."/>
        </authorList>
    </citation>
    <scope>NUCLEOTIDE SEQUENCE [LARGE SCALE GENOMIC DNA]</scope>
    <source>
        <strain evidence="8 9">FRB141</strain>
    </source>
</reference>
<evidence type="ECO:0000259" key="7">
    <source>
        <dbReference type="Pfam" id="PF06004"/>
    </source>
</evidence>
<dbReference type="SUPFAM" id="SSF50182">
    <property type="entry name" value="Sm-like ribonucleoproteins"/>
    <property type="match status" value="1"/>
</dbReference>
<feature type="chain" id="PRO_5042084448" evidence="6">
    <location>
        <begin position="28"/>
        <end position="72"/>
    </location>
</feature>
<comment type="caution">
    <text evidence="8">The sequence shown here is derived from an EMBL/GenBank/DDBJ whole genome shotgun (WGS) entry which is preliminary data.</text>
</comment>
<dbReference type="PANTHER" id="PTHR37011">
    <property type="entry name" value="POT FAMILY PEPTIDE TRANSPORT PROTEIN-RELATED"/>
    <property type="match status" value="1"/>
</dbReference>